<keyword evidence="2" id="KW-1185">Reference proteome</keyword>
<comment type="caution">
    <text evidence="1">The sequence shown here is derived from an EMBL/GenBank/DDBJ whole genome shotgun (WGS) entry which is preliminary data.</text>
</comment>
<dbReference type="RefSeq" id="WP_054776702.1">
    <property type="nucleotide sequence ID" value="NZ_BBBX01000003.1"/>
</dbReference>
<dbReference type="AlphaFoldDB" id="A0A0R2MNC2"/>
<gene>
    <name evidence="1" type="ORF">IV56_GL000280</name>
</gene>
<dbReference type="OrthoDB" id="8080938at2"/>
<name>A0A0R2MNC2_9LACO</name>
<protein>
    <recommendedName>
        <fullName evidence="3">SnoaL-like domain-containing protein</fullName>
    </recommendedName>
</protein>
<accession>A0A0R2MNC2</accession>
<dbReference type="SUPFAM" id="SSF54427">
    <property type="entry name" value="NTF2-like"/>
    <property type="match status" value="1"/>
</dbReference>
<dbReference type="Proteomes" id="UP000050969">
    <property type="component" value="Unassembled WGS sequence"/>
</dbReference>
<dbReference type="Gene3D" id="3.10.450.50">
    <property type="match status" value="1"/>
</dbReference>
<sequence>MQEIPQVLQDVISMTNNGDSTGFVDLFDATTGVIDDWGNKYVGSKQIASWNQTDNIGKKSQFTLVDATQESRNQWLLHLAVAGNGFNGTSPFRFVLTDEGKIASMQIVPD</sequence>
<proteinExistence type="predicted"/>
<dbReference type="InterPro" id="IPR032710">
    <property type="entry name" value="NTF2-like_dom_sf"/>
</dbReference>
<dbReference type="STRING" id="1293598.IV56_GL000280"/>
<evidence type="ECO:0008006" key="3">
    <source>
        <dbReference type="Google" id="ProtNLM"/>
    </source>
</evidence>
<dbReference type="PATRIC" id="fig|1293598.4.peg.299"/>
<evidence type="ECO:0000313" key="2">
    <source>
        <dbReference type="Proteomes" id="UP000050969"/>
    </source>
</evidence>
<reference evidence="1 2" key="1">
    <citation type="journal article" date="2015" name="Genome Announc.">
        <title>Expanding the biotechnology potential of lactobacilli through comparative genomics of 213 strains and associated genera.</title>
        <authorList>
            <person name="Sun Z."/>
            <person name="Harris H.M."/>
            <person name="McCann A."/>
            <person name="Guo C."/>
            <person name="Argimon S."/>
            <person name="Zhang W."/>
            <person name="Yang X."/>
            <person name="Jeffery I.B."/>
            <person name="Cooney J.C."/>
            <person name="Kagawa T.F."/>
            <person name="Liu W."/>
            <person name="Song Y."/>
            <person name="Salvetti E."/>
            <person name="Wrobel A."/>
            <person name="Rasinkangas P."/>
            <person name="Parkhill J."/>
            <person name="Rea M.C."/>
            <person name="O'Sullivan O."/>
            <person name="Ritari J."/>
            <person name="Douillard F.P."/>
            <person name="Paul Ross R."/>
            <person name="Yang R."/>
            <person name="Briner A.E."/>
            <person name="Felis G.E."/>
            <person name="de Vos W.M."/>
            <person name="Barrangou R."/>
            <person name="Klaenhammer T.R."/>
            <person name="Caufield P.W."/>
            <person name="Cui Y."/>
            <person name="Zhang H."/>
            <person name="O'Toole P.W."/>
        </authorList>
    </citation>
    <scope>NUCLEOTIDE SEQUENCE [LARGE SCALE GENOMIC DNA]</scope>
    <source>
        <strain evidence="1 2">DSM 24301</strain>
    </source>
</reference>
<dbReference type="EMBL" id="JQCE01000075">
    <property type="protein sequence ID" value="KRO15189.1"/>
    <property type="molecule type" value="Genomic_DNA"/>
</dbReference>
<organism evidence="1 2">
    <name type="scientific">Lacticaseibacillus saniviri JCM 17471 = DSM 24301</name>
    <dbReference type="NCBI Taxonomy" id="1293598"/>
    <lineage>
        <taxon>Bacteria</taxon>
        <taxon>Bacillati</taxon>
        <taxon>Bacillota</taxon>
        <taxon>Bacilli</taxon>
        <taxon>Lactobacillales</taxon>
        <taxon>Lactobacillaceae</taxon>
        <taxon>Lacticaseibacillus</taxon>
    </lineage>
</organism>
<evidence type="ECO:0000313" key="1">
    <source>
        <dbReference type="EMBL" id="KRO15189.1"/>
    </source>
</evidence>